<keyword evidence="2" id="KW-1185">Reference proteome</keyword>
<dbReference type="Proteomes" id="UP001152798">
    <property type="component" value="Chromosome 5"/>
</dbReference>
<reference evidence="1" key="1">
    <citation type="submission" date="2022-01" db="EMBL/GenBank/DDBJ databases">
        <authorList>
            <person name="King R."/>
        </authorList>
    </citation>
    <scope>NUCLEOTIDE SEQUENCE</scope>
</reference>
<dbReference type="OrthoDB" id="6624211at2759"/>
<gene>
    <name evidence="1" type="ORF">NEZAVI_LOCUS11365</name>
</gene>
<protein>
    <submittedName>
        <fullName evidence="1">Uncharacterized protein</fullName>
    </submittedName>
</protein>
<name>A0A9P0HIC6_NEZVI</name>
<feature type="non-terminal residue" evidence="1">
    <location>
        <position position="330"/>
    </location>
</feature>
<dbReference type="AlphaFoldDB" id="A0A9P0HIC6"/>
<sequence>MAGTTEEMLINLDSPEKNSNVVVHNHYLKNPLIPGPDFNFNELENNNPFDIVAHSAENWDPFELVLHQSLMHFEENNKSCVENCEKLVDGEFISRECNSRLNRSNSVSHNVKFFPTSEKQYEKSEDDVLNVSSRSLDNSPSLRDRIKRVVKKRVGKCIERALSGSTVQAESKREIPTSKNLYNLRSTSTNLENQFPKYKDESEIYNLSHILEEAKQLSVILNNISINEEVSISYNKGQKHSPLKESKKLLSDTKVHEEDLMSVSPPWEAGDAYSSDSDDNSIGLPKVKLFYVKKKEKKTEINHEKLAHYKKRIRASIDGNMSCDEDFTLQ</sequence>
<evidence type="ECO:0000313" key="1">
    <source>
        <dbReference type="EMBL" id="CAH1402571.1"/>
    </source>
</evidence>
<dbReference type="EMBL" id="OV725081">
    <property type="protein sequence ID" value="CAH1402571.1"/>
    <property type="molecule type" value="Genomic_DNA"/>
</dbReference>
<organism evidence="1 2">
    <name type="scientific">Nezara viridula</name>
    <name type="common">Southern green stink bug</name>
    <name type="synonym">Cimex viridulus</name>
    <dbReference type="NCBI Taxonomy" id="85310"/>
    <lineage>
        <taxon>Eukaryota</taxon>
        <taxon>Metazoa</taxon>
        <taxon>Ecdysozoa</taxon>
        <taxon>Arthropoda</taxon>
        <taxon>Hexapoda</taxon>
        <taxon>Insecta</taxon>
        <taxon>Pterygota</taxon>
        <taxon>Neoptera</taxon>
        <taxon>Paraneoptera</taxon>
        <taxon>Hemiptera</taxon>
        <taxon>Heteroptera</taxon>
        <taxon>Panheteroptera</taxon>
        <taxon>Pentatomomorpha</taxon>
        <taxon>Pentatomoidea</taxon>
        <taxon>Pentatomidae</taxon>
        <taxon>Pentatominae</taxon>
        <taxon>Nezara</taxon>
    </lineage>
</organism>
<proteinExistence type="predicted"/>
<evidence type="ECO:0000313" key="2">
    <source>
        <dbReference type="Proteomes" id="UP001152798"/>
    </source>
</evidence>
<accession>A0A9P0HIC6</accession>